<comment type="similarity">
    <text evidence="1">Belongs to the UDP-glycosyltransferase family.</text>
</comment>
<dbReference type="GO" id="GO:0080044">
    <property type="term" value="F:quercetin 7-O-glucosyltransferase activity"/>
    <property type="evidence" value="ECO:0007669"/>
    <property type="project" value="TreeGrafter"/>
</dbReference>
<evidence type="ECO:0000256" key="2">
    <source>
        <dbReference type="ARBA" id="ARBA00022679"/>
    </source>
</evidence>
<proteinExistence type="inferred from homology"/>
<comment type="caution">
    <text evidence="4">The sequence shown here is derived from an EMBL/GenBank/DDBJ whole genome shotgun (WGS) entry which is preliminary data.</text>
</comment>
<dbReference type="CDD" id="cd03784">
    <property type="entry name" value="GT1_Gtf-like"/>
    <property type="match status" value="1"/>
</dbReference>
<accession>A0A103YH94</accession>
<dbReference type="InterPro" id="IPR002213">
    <property type="entry name" value="UDP_glucos_trans"/>
</dbReference>
<feature type="domain" description="Glycosyltransferase N-terminal" evidence="3">
    <location>
        <begin position="4"/>
        <end position="124"/>
    </location>
</feature>
<dbReference type="AlphaFoldDB" id="A0A103YH94"/>
<dbReference type="SUPFAM" id="SSF53756">
    <property type="entry name" value="UDP-Glycosyltransferase/glycogen phosphorylase"/>
    <property type="match status" value="1"/>
</dbReference>
<dbReference type="Proteomes" id="UP000243975">
    <property type="component" value="Unassembled WGS sequence"/>
</dbReference>
<keyword evidence="5" id="KW-1185">Reference proteome</keyword>
<protein>
    <submittedName>
        <fullName evidence="4">UDP-glucuronosyl/UDP-glucosyltransferase</fullName>
    </submittedName>
</protein>
<dbReference type="OMA" id="ADENCAW"/>
<dbReference type="PANTHER" id="PTHR11926:SF1412">
    <property type="entry name" value="UDP-GLYCOSYLTRANSFERASE 83A1-LIKE"/>
    <property type="match status" value="1"/>
</dbReference>
<name>A0A103YH94_CYNCS</name>
<dbReference type="InterPro" id="IPR058980">
    <property type="entry name" value="Glyco_transf_N"/>
</dbReference>
<dbReference type="FunFam" id="3.40.50.2000:FF:000061">
    <property type="entry name" value="UDP-glycosyltransferase 83A1"/>
    <property type="match status" value="1"/>
</dbReference>
<sequence length="463" mass="51895">MNMEKIHVIAIPYPAQGHVIPLLEFAQRLVKHGIKVTFINTEVTHKLVTSTWLEKDDFSDLMQMVSLPDGLERWEDRNDLAKQTEAIFQTMPAKLVELIKTINKEDDSKITCVIADISMGWALHVAENMEIRRASFWPASAVALASLLSFQTLIDDGIMNHDGVPLNDNIFQLSPTMPPIKPANLSWACIGDLATTKIVFQAIVEAAKAVIKTEWILCNSSHHLESETFSHFPQLLSIGPLLASNRLAKQAGHFWPEDSTCLTWLDQQPACSVIYIAFGSFTILDQAQFEELALGLELTNRPFLWVVRPGITKETTVTYPEGYMDRVGSRGRIVSWAPQQKVLSHPSVACFLSHCGWNSTLEGVNNGVPFMCWPYFADQFQNETYICDIWENGLALKKNKGGVITAEQIKSKVNQLLSHTTFKDNALALKEKAVSSIRNGGSSEKNLNNFIQWIKEKENHLSS</sequence>
<dbReference type="FunFam" id="3.40.50.2000:FF:000108">
    <property type="entry name" value="UDP-glycosyltransferase 83A1"/>
    <property type="match status" value="1"/>
</dbReference>
<dbReference type="PANTHER" id="PTHR11926">
    <property type="entry name" value="GLUCOSYL/GLUCURONOSYL TRANSFERASES"/>
    <property type="match status" value="1"/>
</dbReference>
<reference evidence="4 5" key="1">
    <citation type="journal article" date="2016" name="Sci. Rep.">
        <title>The genome sequence of the outbreeding globe artichoke constructed de novo incorporating a phase-aware low-pass sequencing strategy of F1 progeny.</title>
        <authorList>
            <person name="Scaglione D."/>
            <person name="Reyes-Chin-Wo S."/>
            <person name="Acquadro A."/>
            <person name="Froenicke L."/>
            <person name="Portis E."/>
            <person name="Beitel C."/>
            <person name="Tirone M."/>
            <person name="Mauro R."/>
            <person name="Lo Monaco A."/>
            <person name="Mauromicale G."/>
            <person name="Faccioli P."/>
            <person name="Cattivelli L."/>
            <person name="Rieseberg L."/>
            <person name="Michelmore R."/>
            <person name="Lanteri S."/>
        </authorList>
    </citation>
    <scope>NUCLEOTIDE SEQUENCE [LARGE SCALE GENOMIC DNA]</scope>
    <source>
        <strain evidence="4">2C</strain>
    </source>
</reference>
<organism evidence="4 5">
    <name type="scientific">Cynara cardunculus var. scolymus</name>
    <name type="common">Globe artichoke</name>
    <name type="synonym">Cynara scolymus</name>
    <dbReference type="NCBI Taxonomy" id="59895"/>
    <lineage>
        <taxon>Eukaryota</taxon>
        <taxon>Viridiplantae</taxon>
        <taxon>Streptophyta</taxon>
        <taxon>Embryophyta</taxon>
        <taxon>Tracheophyta</taxon>
        <taxon>Spermatophyta</taxon>
        <taxon>Magnoliopsida</taxon>
        <taxon>eudicotyledons</taxon>
        <taxon>Gunneridae</taxon>
        <taxon>Pentapetalae</taxon>
        <taxon>asterids</taxon>
        <taxon>campanulids</taxon>
        <taxon>Asterales</taxon>
        <taxon>Asteraceae</taxon>
        <taxon>Carduoideae</taxon>
        <taxon>Cardueae</taxon>
        <taxon>Carduinae</taxon>
        <taxon>Cynara</taxon>
    </lineage>
</organism>
<dbReference type="OrthoDB" id="5835829at2759"/>
<keyword evidence="2" id="KW-0808">Transferase</keyword>
<dbReference type="Pfam" id="PF00201">
    <property type="entry name" value="UDPGT"/>
    <property type="match status" value="1"/>
</dbReference>
<dbReference type="GO" id="GO:0080043">
    <property type="term" value="F:quercetin 3-O-glucosyltransferase activity"/>
    <property type="evidence" value="ECO:0007669"/>
    <property type="project" value="TreeGrafter"/>
</dbReference>
<evidence type="ECO:0000313" key="5">
    <source>
        <dbReference type="Proteomes" id="UP000243975"/>
    </source>
</evidence>
<dbReference type="Gramene" id="KVI09072">
    <property type="protein sequence ID" value="KVI09072"/>
    <property type="gene ID" value="Ccrd_012553"/>
</dbReference>
<evidence type="ECO:0000313" key="4">
    <source>
        <dbReference type="EMBL" id="KVI09072.1"/>
    </source>
</evidence>
<evidence type="ECO:0000256" key="1">
    <source>
        <dbReference type="ARBA" id="ARBA00009995"/>
    </source>
</evidence>
<gene>
    <name evidence="4" type="ORF">Ccrd_012553</name>
</gene>
<dbReference type="EMBL" id="LEKV01001071">
    <property type="protein sequence ID" value="KVI09072.1"/>
    <property type="molecule type" value="Genomic_DNA"/>
</dbReference>
<evidence type="ECO:0000259" key="3">
    <source>
        <dbReference type="Pfam" id="PF26168"/>
    </source>
</evidence>
<dbReference type="Gene3D" id="3.40.50.2000">
    <property type="entry name" value="Glycogen Phosphorylase B"/>
    <property type="match status" value="2"/>
</dbReference>
<dbReference type="Pfam" id="PF26168">
    <property type="entry name" value="Glyco_transf_N"/>
    <property type="match status" value="1"/>
</dbReference>